<accession>A0ABD6FK96</accession>
<evidence type="ECO:0000313" key="7">
    <source>
        <dbReference type="Proteomes" id="UP000249324"/>
    </source>
</evidence>
<proteinExistence type="inferred from homology"/>
<dbReference type="EMBL" id="QGUI02000273">
    <property type="protein sequence ID" value="MFO7193776.1"/>
    <property type="molecule type" value="Genomic_DNA"/>
</dbReference>
<comment type="similarity">
    <text evidence="1">Belongs to the bacterial solute-binding protein 5 family.</text>
</comment>
<dbReference type="PANTHER" id="PTHR30290:SF9">
    <property type="entry name" value="OLIGOPEPTIDE-BINDING PROTEIN APPA"/>
    <property type="match status" value="1"/>
</dbReference>
<keyword evidence="3 4" id="KW-0732">Signal</keyword>
<dbReference type="PANTHER" id="PTHR30290">
    <property type="entry name" value="PERIPLASMIC BINDING COMPONENT OF ABC TRANSPORTER"/>
    <property type="match status" value="1"/>
</dbReference>
<keyword evidence="2" id="KW-0813">Transport</keyword>
<organism evidence="6 7">
    <name type="scientific">Thermocrispum agreste</name>
    <dbReference type="NCBI Taxonomy" id="37925"/>
    <lineage>
        <taxon>Bacteria</taxon>
        <taxon>Bacillati</taxon>
        <taxon>Actinomycetota</taxon>
        <taxon>Actinomycetes</taxon>
        <taxon>Pseudonocardiales</taxon>
        <taxon>Pseudonocardiaceae</taxon>
        <taxon>Thermocrispum</taxon>
    </lineage>
</organism>
<sequence>MKPHGSLRRVRRRLSAALAALTVFAGLAACGVSSGADSSGRPDELHVLVEAMQPVFDQWQGGVSTQGVLLLVNEPLIRYDGEGFQPNVAESFEQVTPTKFVFTLRDGVRFSDGSELTAEDVKFTFQQAMRDDHMSTTHIVMKTIKSIAVSGNTLTVELARPHSLFLYTVARTGIVSKAFYDKHGDKVGTPDVGQLGTGPYQLIKFEPNKTMTIGRNPHYWGDEAAFSSITFTIVSDDSARLLALHSGEANAIFEIPTGQIKAVRTVEDFTFTTIDGTSLIMLMMDVTKPPFDDPDVRAAVRHAINRQGLVDSALAGNGQVARTLVSVSTLERVASKQAIENTLGKLDKANAFDPDLAKRLLRKAGKPNGFSVTLPVESADADASLVAQALAQDLKRVGIDVRLEQKGDDYVDVILRGKHEGLLLFQFSSNAPDPVMPMDYFVPAKSHLNLTRQNTPAADEALARSHAIPVGEAKRGQALLSGLEAYHSAGASLP</sequence>
<dbReference type="SUPFAM" id="SSF53850">
    <property type="entry name" value="Periplasmic binding protein-like II"/>
    <property type="match status" value="1"/>
</dbReference>
<dbReference type="CDD" id="cd00995">
    <property type="entry name" value="PBP2_NikA_DppA_OppA_like"/>
    <property type="match status" value="1"/>
</dbReference>
<evidence type="ECO:0000256" key="4">
    <source>
        <dbReference type="SAM" id="SignalP"/>
    </source>
</evidence>
<dbReference type="Gene3D" id="3.40.190.10">
    <property type="entry name" value="Periplasmic binding protein-like II"/>
    <property type="match status" value="1"/>
</dbReference>
<gene>
    <name evidence="6" type="ORF">DIU77_016150</name>
</gene>
<evidence type="ECO:0000256" key="3">
    <source>
        <dbReference type="ARBA" id="ARBA00022729"/>
    </source>
</evidence>
<dbReference type="InterPro" id="IPR000914">
    <property type="entry name" value="SBP_5_dom"/>
</dbReference>
<feature type="domain" description="Solute-binding protein family 5" evidence="5">
    <location>
        <begin position="84"/>
        <end position="442"/>
    </location>
</feature>
<feature type="non-terminal residue" evidence="6">
    <location>
        <position position="494"/>
    </location>
</feature>
<dbReference type="Gene3D" id="3.90.76.10">
    <property type="entry name" value="Dipeptide-binding Protein, Domain 1"/>
    <property type="match status" value="1"/>
</dbReference>
<dbReference type="InterPro" id="IPR039424">
    <property type="entry name" value="SBP_5"/>
</dbReference>
<evidence type="ECO:0000256" key="1">
    <source>
        <dbReference type="ARBA" id="ARBA00005695"/>
    </source>
</evidence>
<dbReference type="PROSITE" id="PS51257">
    <property type="entry name" value="PROKAR_LIPOPROTEIN"/>
    <property type="match status" value="1"/>
</dbReference>
<reference evidence="6 7" key="1">
    <citation type="journal article" date="2021" name="BMC Genomics">
        <title>Genome-resolved metagenome and metatranscriptome analyses of thermophilic composting reveal key bacterial players and their metabolic interactions.</title>
        <authorList>
            <person name="Braga L.P.P."/>
            <person name="Pereira R.V."/>
            <person name="Martins L.F."/>
            <person name="Moura L.M.S."/>
            <person name="Sanchez F.B."/>
            <person name="Patane J.S.L."/>
            <person name="da Silva A.M."/>
            <person name="Setubal J.C."/>
        </authorList>
    </citation>
    <scope>NUCLEOTIDE SEQUENCE [LARGE SCALE GENOMIC DNA]</scope>
    <source>
        <strain evidence="6">ZC4RG45</strain>
    </source>
</reference>
<evidence type="ECO:0000256" key="2">
    <source>
        <dbReference type="ARBA" id="ARBA00022448"/>
    </source>
</evidence>
<evidence type="ECO:0000313" key="6">
    <source>
        <dbReference type="EMBL" id="MFO7193776.1"/>
    </source>
</evidence>
<feature type="signal peptide" evidence="4">
    <location>
        <begin position="1"/>
        <end position="28"/>
    </location>
</feature>
<feature type="chain" id="PRO_5044873914" evidence="4">
    <location>
        <begin position="29"/>
        <end position="494"/>
    </location>
</feature>
<dbReference type="AlphaFoldDB" id="A0ABD6FK96"/>
<name>A0ABD6FK96_9PSEU</name>
<comment type="caution">
    <text evidence="6">The sequence shown here is derived from an EMBL/GenBank/DDBJ whole genome shotgun (WGS) entry which is preliminary data.</text>
</comment>
<dbReference type="Proteomes" id="UP000249324">
    <property type="component" value="Unassembled WGS sequence"/>
</dbReference>
<dbReference type="Gene3D" id="3.10.105.10">
    <property type="entry name" value="Dipeptide-binding Protein, Domain 3"/>
    <property type="match status" value="1"/>
</dbReference>
<evidence type="ECO:0000259" key="5">
    <source>
        <dbReference type="Pfam" id="PF00496"/>
    </source>
</evidence>
<protein>
    <submittedName>
        <fullName evidence="6">ABC transporter substrate-binding protein</fullName>
    </submittedName>
</protein>
<dbReference type="Pfam" id="PF00496">
    <property type="entry name" value="SBP_bac_5"/>
    <property type="match status" value="1"/>
</dbReference>